<evidence type="ECO:0000313" key="2">
    <source>
        <dbReference type="Proteomes" id="UP000050430"/>
    </source>
</evidence>
<evidence type="ECO:0000313" key="1">
    <source>
        <dbReference type="EMBL" id="KPL70318.1"/>
    </source>
</evidence>
<comment type="caution">
    <text evidence="1">The sequence shown here is derived from an EMBL/GenBank/DDBJ whole genome shotgun (WGS) entry which is preliminary data.</text>
</comment>
<gene>
    <name evidence="1" type="ORF">ADM99_14260</name>
</gene>
<dbReference type="Proteomes" id="UP000050430">
    <property type="component" value="Unassembled WGS sequence"/>
</dbReference>
<sequence length="472" mass="55453">MKSLLIGNGINIQFGGKAYSNDFVMKRIKYRAKLESYEQIFGHILLGNEIIDILNNFVTIANEIRNNDYDKYVPDEDTAFALCDFKRRYFKEVHASYEIMLEDWFFILHMFLLKNDDLKDKRTSAVQGFEKLFLDAIYNNSKIQELYLKIPKKAKYFFNGFDNIFTLNYDNNIERLTKKRVYHLHGDFSVLANSENLNNIQGYIRTQENSTVIVSGMEHCYCNALLNYSGKLKYETAKAFHNLIIASEDFQNKYINDPVFTAQLFDLKVNRPFEYEMIMTKIIHPELNMATEYFFEEFESIQDDLYIIGMSPNNDGHIFDLILNNKLLHKVNFYYFSETDRKFIEEHYPADLFKPKSVQKLWKLLDCVTPKYNCNYAIPSEIDKFIDCFNALSGDNATKEEILKEISRTPQFEMDRLCRLVKADMLLRNPEHKTTDEAGFIKSSASISYIALQEGFLPSTLYMIYVMNFSKI</sequence>
<dbReference type="AlphaFoldDB" id="A0A0P6X804"/>
<accession>A0A0P6X804</accession>
<name>A0A0P6X804_9CHLR</name>
<dbReference type="EMBL" id="LGCK01000014">
    <property type="protein sequence ID" value="KPL70318.1"/>
    <property type="molecule type" value="Genomic_DNA"/>
</dbReference>
<dbReference type="PATRIC" id="fig|229920.5.peg.199"/>
<organism evidence="1 2">
    <name type="scientific">Leptolinea tardivitalis</name>
    <dbReference type="NCBI Taxonomy" id="229920"/>
    <lineage>
        <taxon>Bacteria</taxon>
        <taxon>Bacillati</taxon>
        <taxon>Chloroflexota</taxon>
        <taxon>Anaerolineae</taxon>
        <taxon>Anaerolineales</taxon>
        <taxon>Anaerolineaceae</taxon>
        <taxon>Leptolinea</taxon>
    </lineage>
</organism>
<keyword evidence="2" id="KW-1185">Reference proteome</keyword>
<proteinExistence type="predicted"/>
<protein>
    <submittedName>
        <fullName evidence="1">Uncharacterized protein</fullName>
    </submittedName>
</protein>
<dbReference type="OrthoDB" id="2974644at2"/>
<dbReference type="RefSeq" id="WP_062422193.1">
    <property type="nucleotide sequence ID" value="NZ_BBYA01000010.1"/>
</dbReference>
<reference evidence="1 2" key="1">
    <citation type="submission" date="2015-07" db="EMBL/GenBank/DDBJ databases">
        <title>Genome sequence of Leptolinea tardivitalis DSM 16556.</title>
        <authorList>
            <person name="Hemp J."/>
            <person name="Ward L.M."/>
            <person name="Pace L.A."/>
            <person name="Fischer W.W."/>
        </authorList>
    </citation>
    <scope>NUCLEOTIDE SEQUENCE [LARGE SCALE GENOMIC DNA]</scope>
    <source>
        <strain evidence="1 2">YMTK-2</strain>
    </source>
</reference>